<sequence>MRRVVQGLVIAGAILSGGAPVAAQTAEGFENFTFRRVKPPMGGVGKRITVQIDPAEQARRLAASPRVDRDKEAESVAEQAPPVAAAPAGPVAPASPGGSGSSYAWFWEVVPTARKDLQGHLPQALAALAQGPGGAQVTAPRLQHMQEIAQSYGTEILKATIGTEVSPALALAVIGVESAGRPQAVSHAGAQGLMQLIPATAERFGVTDAMAPGQNIKGGVAYLDWLMKHFDRDPLLVLAAYNAGEGAVEANDGIPPYTETRDYVPKVLAAWQVAQGLCLTPPELFSDPCVFKVLSVGG</sequence>
<dbReference type="RefSeq" id="WP_091299193.1">
    <property type="nucleotide sequence ID" value="NZ_FOCE01000003.1"/>
</dbReference>
<protein>
    <submittedName>
        <fullName evidence="6">Transglycosylase SLT domain-containing protein</fullName>
    </submittedName>
</protein>
<dbReference type="InterPro" id="IPR008258">
    <property type="entry name" value="Transglycosylase_SLT_dom_1"/>
</dbReference>
<organism evidence="6 7">
    <name type="scientific">Gemmobacter aquatilis</name>
    <dbReference type="NCBI Taxonomy" id="933059"/>
    <lineage>
        <taxon>Bacteria</taxon>
        <taxon>Pseudomonadati</taxon>
        <taxon>Pseudomonadota</taxon>
        <taxon>Alphaproteobacteria</taxon>
        <taxon>Rhodobacterales</taxon>
        <taxon>Paracoccaceae</taxon>
        <taxon>Gemmobacter</taxon>
    </lineage>
</organism>
<evidence type="ECO:0000256" key="4">
    <source>
        <dbReference type="SAM" id="SignalP"/>
    </source>
</evidence>
<feature type="chain" id="PRO_5011514148" evidence="4">
    <location>
        <begin position="23"/>
        <end position="298"/>
    </location>
</feature>
<dbReference type="PROSITE" id="PS00922">
    <property type="entry name" value="TRANSGLYCOSYLASE"/>
    <property type="match status" value="1"/>
</dbReference>
<dbReference type="Gene3D" id="1.10.530.10">
    <property type="match status" value="1"/>
</dbReference>
<evidence type="ECO:0000256" key="2">
    <source>
        <dbReference type="ARBA" id="ARBA00009387"/>
    </source>
</evidence>
<evidence type="ECO:0000313" key="7">
    <source>
        <dbReference type="Proteomes" id="UP000198761"/>
    </source>
</evidence>
<dbReference type="PANTHER" id="PTHR37423">
    <property type="entry name" value="SOLUBLE LYTIC MUREIN TRANSGLYCOSYLASE-RELATED"/>
    <property type="match status" value="1"/>
</dbReference>
<dbReference type="EMBL" id="FOCE01000003">
    <property type="protein sequence ID" value="SEN05494.1"/>
    <property type="molecule type" value="Genomic_DNA"/>
</dbReference>
<dbReference type="CDD" id="cd00254">
    <property type="entry name" value="LT-like"/>
    <property type="match status" value="1"/>
</dbReference>
<evidence type="ECO:0000256" key="1">
    <source>
        <dbReference type="ARBA" id="ARBA00007734"/>
    </source>
</evidence>
<proteinExistence type="inferred from homology"/>
<comment type="similarity">
    <text evidence="2">Belongs to the virb1 family.</text>
</comment>
<feature type="signal peptide" evidence="4">
    <location>
        <begin position="1"/>
        <end position="22"/>
    </location>
</feature>
<reference evidence="6 7" key="1">
    <citation type="submission" date="2016-10" db="EMBL/GenBank/DDBJ databases">
        <authorList>
            <person name="de Groot N.N."/>
        </authorList>
    </citation>
    <scope>NUCLEOTIDE SEQUENCE [LARGE SCALE GENOMIC DNA]</scope>
    <source>
        <strain evidence="6 7">DSM 3857</strain>
    </source>
</reference>
<evidence type="ECO:0000313" key="6">
    <source>
        <dbReference type="EMBL" id="SEN05494.1"/>
    </source>
</evidence>
<dbReference type="AlphaFoldDB" id="A0A1H8DFA1"/>
<dbReference type="InterPro" id="IPR023346">
    <property type="entry name" value="Lysozyme-like_dom_sf"/>
</dbReference>
<keyword evidence="7" id="KW-1185">Reference proteome</keyword>
<dbReference type="PANTHER" id="PTHR37423:SF2">
    <property type="entry name" value="MEMBRANE-BOUND LYTIC MUREIN TRANSGLYCOSYLASE C"/>
    <property type="match status" value="1"/>
</dbReference>
<accession>A0A1H8DFA1</accession>
<dbReference type="GO" id="GO:0000270">
    <property type="term" value="P:peptidoglycan metabolic process"/>
    <property type="evidence" value="ECO:0007669"/>
    <property type="project" value="InterPro"/>
</dbReference>
<comment type="similarity">
    <text evidence="1">Belongs to the transglycosylase Slt family.</text>
</comment>
<dbReference type="OrthoDB" id="9815002at2"/>
<dbReference type="Pfam" id="PF01464">
    <property type="entry name" value="SLT"/>
    <property type="match status" value="1"/>
</dbReference>
<dbReference type="STRING" id="933059.SAMN04488103_1033"/>
<dbReference type="GO" id="GO:0016020">
    <property type="term" value="C:membrane"/>
    <property type="evidence" value="ECO:0007669"/>
    <property type="project" value="InterPro"/>
</dbReference>
<name>A0A1H8DFA1_9RHOB</name>
<evidence type="ECO:0000259" key="5">
    <source>
        <dbReference type="Pfam" id="PF01464"/>
    </source>
</evidence>
<dbReference type="SUPFAM" id="SSF53955">
    <property type="entry name" value="Lysozyme-like"/>
    <property type="match status" value="1"/>
</dbReference>
<feature type="domain" description="Transglycosylase SLT" evidence="5">
    <location>
        <begin position="158"/>
        <end position="251"/>
    </location>
</feature>
<dbReference type="GO" id="GO:0008933">
    <property type="term" value="F:peptidoglycan lytic transglycosylase activity"/>
    <property type="evidence" value="ECO:0007669"/>
    <property type="project" value="InterPro"/>
</dbReference>
<evidence type="ECO:0000256" key="3">
    <source>
        <dbReference type="SAM" id="MobiDB-lite"/>
    </source>
</evidence>
<dbReference type="Proteomes" id="UP000198761">
    <property type="component" value="Unassembled WGS sequence"/>
</dbReference>
<feature type="compositionally biased region" description="Low complexity" evidence="3">
    <location>
        <begin position="76"/>
        <end position="94"/>
    </location>
</feature>
<feature type="region of interest" description="Disordered" evidence="3">
    <location>
        <begin position="58"/>
        <end position="94"/>
    </location>
</feature>
<dbReference type="InterPro" id="IPR000189">
    <property type="entry name" value="Transglyc_AS"/>
</dbReference>
<gene>
    <name evidence="6" type="ORF">SAMN04488103_1033</name>
</gene>
<keyword evidence="4" id="KW-0732">Signal</keyword>